<dbReference type="EMBL" id="JALAZD010000002">
    <property type="protein sequence ID" value="MCI0128496.1"/>
    <property type="molecule type" value="Genomic_DNA"/>
</dbReference>
<name>A0AA41QRV5_9HYPH</name>
<dbReference type="InterPro" id="IPR018725">
    <property type="entry name" value="DUF2259_secreted"/>
</dbReference>
<dbReference type="AlphaFoldDB" id="A0AA41QRV5"/>
<keyword evidence="2" id="KW-1185">Reference proteome</keyword>
<gene>
    <name evidence="1" type="ORF">ML536_16815</name>
</gene>
<accession>A0AA41QRV5</accession>
<comment type="caution">
    <text evidence="1">The sequence shown here is derived from an EMBL/GenBank/DDBJ whole genome shotgun (WGS) entry which is preliminary data.</text>
</comment>
<dbReference type="Pfam" id="PF10016">
    <property type="entry name" value="DUF2259"/>
    <property type="match status" value="1"/>
</dbReference>
<sequence length="255" mass="27142">MTQHAGPKGSARPGILPRLLLLVAFIVLSALPARAGDAALIEFLGYSKDGDHFAFEEFGIQDGSGFAYSTIYVVQLSTDSWVKGTPFRAQAGEADAERPLAKVRTDARALAKGQLEALAIEVPTQILALIGDGTIDDDATQLRYADPACCGIATVSETEQVLKLTTFESDAGFDCVALTEQKALGYALTLAVDGVEREVHRDKGVLPKSRGCPMGYRLYGVVRSFDGGGHVAIVAVHAFGFEGPDRRFLAVPLVD</sequence>
<organism evidence="1 2">
    <name type="scientific">Paradevosia shaoguanensis</name>
    <dbReference type="NCBI Taxonomy" id="1335043"/>
    <lineage>
        <taxon>Bacteria</taxon>
        <taxon>Pseudomonadati</taxon>
        <taxon>Pseudomonadota</taxon>
        <taxon>Alphaproteobacteria</taxon>
        <taxon>Hyphomicrobiales</taxon>
        <taxon>Devosiaceae</taxon>
        <taxon>Paradevosia</taxon>
    </lineage>
</organism>
<protein>
    <submittedName>
        <fullName evidence="1">DUF2259 domain-containing protein</fullName>
    </submittedName>
</protein>
<evidence type="ECO:0000313" key="2">
    <source>
        <dbReference type="Proteomes" id="UP001156140"/>
    </source>
</evidence>
<reference evidence="1" key="1">
    <citation type="submission" date="2022-03" db="EMBL/GenBank/DDBJ databases">
        <title>The complete genome sequence of a Methyloterrigena soli.</title>
        <authorList>
            <person name="Zi Z."/>
        </authorList>
    </citation>
    <scope>NUCLEOTIDE SEQUENCE</scope>
    <source>
        <strain evidence="1">M48</strain>
    </source>
</reference>
<evidence type="ECO:0000313" key="1">
    <source>
        <dbReference type="EMBL" id="MCI0128496.1"/>
    </source>
</evidence>
<proteinExistence type="predicted"/>
<dbReference type="Proteomes" id="UP001156140">
    <property type="component" value="Unassembled WGS sequence"/>
</dbReference>
<dbReference type="RefSeq" id="WP_281736643.1">
    <property type="nucleotide sequence ID" value="NZ_JAKETQ010000002.1"/>
</dbReference>